<evidence type="ECO:0000256" key="1">
    <source>
        <dbReference type="SAM" id="Phobius"/>
    </source>
</evidence>
<proteinExistence type="predicted"/>
<dbReference type="OrthoDB" id="3231781at2759"/>
<organism evidence="3 4">
    <name type="scientific">Fibroporia radiculosa</name>
    <dbReference type="NCBI Taxonomy" id="599839"/>
    <lineage>
        <taxon>Eukaryota</taxon>
        <taxon>Fungi</taxon>
        <taxon>Dikarya</taxon>
        <taxon>Basidiomycota</taxon>
        <taxon>Agaricomycotina</taxon>
        <taxon>Agaricomycetes</taxon>
        <taxon>Polyporales</taxon>
        <taxon>Fibroporiaceae</taxon>
        <taxon>Fibroporia</taxon>
    </lineage>
</organism>
<sequence>MPAIASPSTEEIMGGFTVGIDIAVLYVPTASYLRFSWLTHDIPVSSLYGILTAQEYFYWWTSQDDSRLLRTLVASVYVYDWYELNHNASVTFHFLILIMASVIATGSVLWKSQTWADFKASRASLITATCGFGFTVILDALIAFSQVYYLWISRTGYQATDHLIRTLMTYIINTGALTICVSIATIVTFWSLALKHSLIFGGLYTVQSKLYANSLIAVLDARQHHKPERKQPSSFVDIELRGGRGSSRPENIEIFRDIIEITDHTLDKNSSTEKDYMVSA</sequence>
<evidence type="ECO:0000313" key="4">
    <source>
        <dbReference type="Proteomes" id="UP000006352"/>
    </source>
</evidence>
<feature type="transmembrane region" description="Helical" evidence="1">
    <location>
        <begin position="171"/>
        <end position="194"/>
    </location>
</feature>
<feature type="transmembrane region" description="Helical" evidence="1">
    <location>
        <begin position="90"/>
        <end position="110"/>
    </location>
</feature>
<dbReference type="RefSeq" id="XP_012176810.1">
    <property type="nucleotide sequence ID" value="XM_012321420.1"/>
</dbReference>
<dbReference type="InterPro" id="IPR045339">
    <property type="entry name" value="DUF6534"/>
</dbReference>
<keyword evidence="1" id="KW-0812">Transmembrane</keyword>
<dbReference type="HOGENOM" id="CLU_046025_5_4_1"/>
<feature type="transmembrane region" description="Helical" evidence="1">
    <location>
        <begin position="122"/>
        <end position="151"/>
    </location>
</feature>
<name>J4H5I3_9APHY</name>
<keyword evidence="1" id="KW-0472">Membrane</keyword>
<feature type="domain" description="DUF6534" evidence="2">
    <location>
        <begin position="136"/>
        <end position="224"/>
    </location>
</feature>
<keyword evidence="1" id="KW-1133">Transmembrane helix</keyword>
<dbReference type="PANTHER" id="PTHR40465:SF1">
    <property type="entry name" value="DUF6534 DOMAIN-CONTAINING PROTEIN"/>
    <property type="match status" value="1"/>
</dbReference>
<dbReference type="InParanoid" id="J4H5I3"/>
<dbReference type="Proteomes" id="UP000006352">
    <property type="component" value="Unassembled WGS sequence"/>
</dbReference>
<keyword evidence="4" id="KW-1185">Reference proteome</keyword>
<accession>J4H5I3</accession>
<reference evidence="3 4" key="1">
    <citation type="journal article" date="2012" name="Appl. Environ. Microbiol.">
        <title>Short-read sequencing for genomic analysis of the brown rot fungus Fibroporia radiculosa.</title>
        <authorList>
            <person name="Tang J.D."/>
            <person name="Perkins A.D."/>
            <person name="Sonstegard T.S."/>
            <person name="Schroeder S.G."/>
            <person name="Burgess S.C."/>
            <person name="Diehl S.V."/>
        </authorList>
    </citation>
    <scope>NUCLEOTIDE SEQUENCE [LARGE SCALE GENOMIC DNA]</scope>
    <source>
        <strain evidence="3 4">TFFH 294</strain>
    </source>
</reference>
<dbReference type="GeneID" id="24101689"/>
<feature type="transmembrane region" description="Helical" evidence="1">
    <location>
        <begin position="12"/>
        <end position="33"/>
    </location>
</feature>
<dbReference type="EMBL" id="HE797501">
    <property type="protein sequence ID" value="CCM06789.1"/>
    <property type="molecule type" value="Genomic_DNA"/>
</dbReference>
<protein>
    <recommendedName>
        <fullName evidence="2">DUF6534 domain-containing protein</fullName>
    </recommendedName>
</protein>
<evidence type="ECO:0000259" key="2">
    <source>
        <dbReference type="Pfam" id="PF20152"/>
    </source>
</evidence>
<gene>
    <name evidence="3" type="ORF">FIBRA_09089</name>
</gene>
<dbReference type="PANTHER" id="PTHR40465">
    <property type="entry name" value="CHROMOSOME 1, WHOLE GENOME SHOTGUN SEQUENCE"/>
    <property type="match status" value="1"/>
</dbReference>
<dbReference type="AlphaFoldDB" id="J4H5I3"/>
<dbReference type="Pfam" id="PF20152">
    <property type="entry name" value="DUF6534"/>
    <property type="match status" value="1"/>
</dbReference>
<evidence type="ECO:0000313" key="3">
    <source>
        <dbReference type="EMBL" id="CCM06789.1"/>
    </source>
</evidence>